<protein>
    <submittedName>
        <fullName evidence="5">Branched-chain amino acid ABC transporter substrate-binding protein</fullName>
    </submittedName>
</protein>
<evidence type="ECO:0000313" key="6">
    <source>
        <dbReference type="Proteomes" id="UP000248863"/>
    </source>
</evidence>
<dbReference type="Gene3D" id="3.40.50.2300">
    <property type="match status" value="2"/>
</dbReference>
<proteinExistence type="inferred from homology"/>
<keyword evidence="3" id="KW-0813">Transport</keyword>
<evidence type="ECO:0000256" key="3">
    <source>
        <dbReference type="ARBA" id="ARBA00022970"/>
    </source>
</evidence>
<evidence type="ECO:0000256" key="2">
    <source>
        <dbReference type="ARBA" id="ARBA00022729"/>
    </source>
</evidence>
<gene>
    <name evidence="5" type="ORF">CH338_09845</name>
</gene>
<dbReference type="CDD" id="cd06338">
    <property type="entry name" value="PBP1_ABC_ligand_binding-like"/>
    <property type="match status" value="1"/>
</dbReference>
<accession>A0A327KLD0</accession>
<comment type="similarity">
    <text evidence="1">Belongs to the leucine-binding protein family.</text>
</comment>
<feature type="domain" description="Leucine-binding protein" evidence="4">
    <location>
        <begin position="36"/>
        <end position="372"/>
    </location>
</feature>
<keyword evidence="6" id="KW-1185">Reference proteome</keyword>
<dbReference type="PANTHER" id="PTHR30483:SF6">
    <property type="entry name" value="PERIPLASMIC BINDING PROTEIN OF ABC TRANSPORTER FOR NATURAL AMINO ACIDS"/>
    <property type="match status" value="1"/>
</dbReference>
<dbReference type="InterPro" id="IPR028082">
    <property type="entry name" value="Peripla_BP_I"/>
</dbReference>
<evidence type="ECO:0000256" key="1">
    <source>
        <dbReference type="ARBA" id="ARBA00010062"/>
    </source>
</evidence>
<sequence length="424" mass="45969">MTDFTRRETLVRGGTALAGTLAAFSVPGPAAGQGAPIKIGFSMALTGGLAGGGRAALLAYQIWAEEVNQKGGLLGRKVELVYYDDQSNPATVPGIYTKLLDVDKVDLVISGYATVPTAAAMPVVIQRGKLFMSLFALAANDQFRYDRYFQIQPNGPEAKFEFSKGYFELAGKLDPKPRTVALVGADAEFSILALEGARENAKKAGFRIVYDRTYPPSTVDFTPIVRAIKAANPDLLFIASYPPDSAGMIRTVHEVGLGARMVGGGMIGLQFAALKQQLGPMLENIVAYDLYVPEPTMNFPGIEQFLVKYRERAAPAGVDPLGLYIPPFAYSEMQILGAAVQAVGSLDDKALADHIRKTKFTTIVGDIAFGDRGEWAEPRILLIQYRGIEGNDLEQFKKQGKQVILHPAKYKSGDLKVPFEPIKR</sequence>
<reference evidence="5 6" key="1">
    <citation type="submission" date="2017-07" db="EMBL/GenBank/DDBJ databases">
        <title>Draft Genome Sequences of Select Purple Nonsulfur Bacteria.</title>
        <authorList>
            <person name="Lasarre B."/>
            <person name="Mckinlay J.B."/>
        </authorList>
    </citation>
    <scope>NUCLEOTIDE SEQUENCE [LARGE SCALE GENOMIC DNA]</scope>
    <source>
        <strain evidence="5 6">DSM 11907</strain>
    </source>
</reference>
<comment type="caution">
    <text evidence="5">The sequence shown here is derived from an EMBL/GenBank/DDBJ whole genome shotgun (WGS) entry which is preliminary data.</text>
</comment>
<dbReference type="AlphaFoldDB" id="A0A327KLD0"/>
<dbReference type="InterPro" id="IPR051010">
    <property type="entry name" value="BCAA_transport"/>
</dbReference>
<dbReference type="OrthoDB" id="9786833at2"/>
<dbReference type="PANTHER" id="PTHR30483">
    <property type="entry name" value="LEUCINE-SPECIFIC-BINDING PROTEIN"/>
    <property type="match status" value="1"/>
</dbReference>
<dbReference type="Pfam" id="PF13458">
    <property type="entry name" value="Peripla_BP_6"/>
    <property type="match status" value="1"/>
</dbReference>
<evidence type="ECO:0000313" key="5">
    <source>
        <dbReference type="EMBL" id="RAI39317.1"/>
    </source>
</evidence>
<dbReference type="EMBL" id="NPEU01000081">
    <property type="protein sequence ID" value="RAI39317.1"/>
    <property type="molecule type" value="Genomic_DNA"/>
</dbReference>
<organism evidence="5 6">
    <name type="scientific">Rhodoplanes elegans</name>
    <dbReference type="NCBI Taxonomy" id="29408"/>
    <lineage>
        <taxon>Bacteria</taxon>
        <taxon>Pseudomonadati</taxon>
        <taxon>Pseudomonadota</taxon>
        <taxon>Alphaproteobacteria</taxon>
        <taxon>Hyphomicrobiales</taxon>
        <taxon>Nitrobacteraceae</taxon>
        <taxon>Rhodoplanes</taxon>
    </lineage>
</organism>
<dbReference type="InterPro" id="IPR028081">
    <property type="entry name" value="Leu-bd"/>
</dbReference>
<dbReference type="RefSeq" id="WP_111356928.1">
    <property type="nucleotide sequence ID" value="NZ_NHSK01000111.1"/>
</dbReference>
<dbReference type="Proteomes" id="UP000248863">
    <property type="component" value="Unassembled WGS sequence"/>
</dbReference>
<dbReference type="SUPFAM" id="SSF53822">
    <property type="entry name" value="Periplasmic binding protein-like I"/>
    <property type="match status" value="1"/>
</dbReference>
<dbReference type="GO" id="GO:0006865">
    <property type="term" value="P:amino acid transport"/>
    <property type="evidence" value="ECO:0007669"/>
    <property type="project" value="UniProtKB-KW"/>
</dbReference>
<name>A0A327KLD0_9BRAD</name>
<keyword evidence="3" id="KW-0029">Amino-acid transport</keyword>
<evidence type="ECO:0000259" key="4">
    <source>
        <dbReference type="Pfam" id="PF13458"/>
    </source>
</evidence>
<keyword evidence="2" id="KW-0732">Signal</keyword>